<feature type="region of interest" description="Disordered" evidence="4">
    <location>
        <begin position="899"/>
        <end position="921"/>
    </location>
</feature>
<feature type="region of interest" description="Disordered" evidence="4">
    <location>
        <begin position="1134"/>
        <end position="1153"/>
    </location>
</feature>
<dbReference type="InterPro" id="IPR052640">
    <property type="entry name" value="Gemin-5"/>
</dbReference>
<feature type="repeat" description="WD" evidence="3">
    <location>
        <begin position="360"/>
        <end position="401"/>
    </location>
</feature>
<keyword evidence="7" id="KW-1185">Reference proteome</keyword>
<feature type="domain" description="Gem-associated protein 5 TPR" evidence="5">
    <location>
        <begin position="1263"/>
        <end position="1338"/>
    </location>
</feature>
<feature type="compositionally biased region" description="Low complexity" evidence="4">
    <location>
        <begin position="491"/>
        <end position="500"/>
    </location>
</feature>
<feature type="region of interest" description="Disordered" evidence="4">
    <location>
        <begin position="807"/>
        <end position="846"/>
    </location>
</feature>
<feature type="repeat" description="WD" evidence="3">
    <location>
        <begin position="254"/>
        <end position="301"/>
    </location>
</feature>
<feature type="compositionally biased region" description="Polar residues" evidence="4">
    <location>
        <begin position="1025"/>
        <end position="1040"/>
    </location>
</feature>
<proteinExistence type="predicted"/>
<feature type="compositionally biased region" description="Low complexity" evidence="4">
    <location>
        <begin position="1006"/>
        <end position="1024"/>
    </location>
</feature>
<dbReference type="PROSITE" id="PS50294">
    <property type="entry name" value="WD_REPEATS_REGION"/>
    <property type="match status" value="2"/>
</dbReference>
<dbReference type="InterPro" id="IPR001680">
    <property type="entry name" value="WD40_rpt"/>
</dbReference>
<dbReference type="SMART" id="SM00320">
    <property type="entry name" value="WD40"/>
    <property type="match status" value="11"/>
</dbReference>
<sequence>MDIVFPPSPQWHQPHSACLVSQGENSGWLVYSHNNTIQILNPFSLKHRGVLRGTHTAKINALAARPQRLFSVSAPAATEGGGLEKGVMASSSSSLYSSPASSSPLSGSESVLSLDLEHLRSTPDNTISARVMTTGRNDESMVASVGDDMRVVCWNLDTRRAIASHSKVHNKVIKAVEWTGDGQLIISGDKGGMIVVWDPFQGKKTLKFELPTKPSISCMSSSPTRPDTVAVGMDGGDIFVCKANLSGVFVQQRLHGHTERIHSLAWQPSQFQGQDYTSLASGSGDQTVRVWDVVSETSSIVMKVPDLDDKLSHSQKVKFWVPVGWVSQGQRLMSATSRGKMVIWDMNRKNSSGYTKLTGGKLHDRQVYQVMVWPSGSFAFTTSMDRRIIAWDVDNGQGLAQIECIGGNVYALDVGTVDPGRIAISLGNETLKIWNTLSQEEPYECITIDRLNTRARAVRWHPAEEGTLCFGLESGKIGMLTQVHGSFSADNKNANNGAGNRKSRKKGRYDKQAAHASSGPAKTIFHSYHEKSVTSMAWCSSKVFEAPVPELFDLALRDGTFCLVSCGGEGKILVSDASKPSSKSLDLDVVIQRQNAGWYEASRVIKGTVQPERRDFAIHPNEDLLALGNADGSVEVFELKYFKLVYVYQSHRSRVNRVCWSESGSRSDGQTGVGGDELGGVEDLYLLASGSDEGVVTIHNLKQFSRHALAEKRACKKKALSTIENPLDDSSVSLPTSAGTDTDVILPTSQVLSSFQYHSKGISDLAWSPHGSTCSTGSSRYQRIVTASYDGRAIVVEVKLEEYPAEPVQGTFQGDGGAGEVVGEEDESGSGTSSTPSLSARQHRAVASYTGHEDQVLSVAWSLTETDRVYSGGNDWGLCSWDVKSHLLTETQSLALVRGGSGGSRKYPKTTADGGKGSTKLQTATNTASAGLAVPVEETSSHLQPTKLAVQAEGEDVSMEAESLQADQALLVPEDRHVITDVPVAFKRTSGSSPHPESAPSKRTRTTSSHNSVSAASTTTTASTLRTNESSSSTSTHIQKLSTPTKRLQLFPMGTAAFNGQSSHKTHLEILQLTRNLYCRRIRQGGVLRTEEELEAARGRWRAMRAFFEEDGESEGKALSVALGQDVDEMNLEDEDTSLPTGQHSASGTGTGAGTGLVAADDASTSSGDLIFYGSRESVKALAEMEAEEMAQTQPQNIFVVGSGMGVMPPASSSLKDSIVQTKNGARTRAAGQLCQVPVSCWLGDVPKVLDIVSVLGPSEVGIQDWIAIALSPMSGVEAWKEMMVRTAGKFEARGEIHAAGLCCLAVGMVFEAVDVYRKQGLFREALTLLRIRLWDHHDGDDDIEDGGCDGEDDVSVEVQDEDVNETSPPKVKTLPTTDKKDLRQLHLQILTEWGQQLEKRNQYEQACKCQLTLGSLLWTRAKTKEMATPASIVKPDPKIPSVGLQTLARRGDVATLRTVAGLAILMDDPTVQESVARYRSALLLKKEALHNRRSQV</sequence>
<comment type="caution">
    <text evidence="6">The sequence shown here is derived from an EMBL/GenBank/DDBJ whole genome shotgun (WGS) entry which is preliminary data.</text>
</comment>
<evidence type="ECO:0000256" key="1">
    <source>
        <dbReference type="ARBA" id="ARBA00022574"/>
    </source>
</evidence>
<protein>
    <submittedName>
        <fullName evidence="6">Gem-associated protein 5</fullName>
    </submittedName>
</protein>
<evidence type="ECO:0000313" key="6">
    <source>
        <dbReference type="EMBL" id="KAG0289620.1"/>
    </source>
</evidence>
<organism evidence="6 7">
    <name type="scientific">Linnemannia gamsii</name>
    <dbReference type="NCBI Taxonomy" id="64522"/>
    <lineage>
        <taxon>Eukaryota</taxon>
        <taxon>Fungi</taxon>
        <taxon>Fungi incertae sedis</taxon>
        <taxon>Mucoromycota</taxon>
        <taxon>Mortierellomycotina</taxon>
        <taxon>Mortierellomycetes</taxon>
        <taxon>Mortierellales</taxon>
        <taxon>Mortierellaceae</taxon>
        <taxon>Linnemannia</taxon>
    </lineage>
</organism>
<accession>A0ABQ7K246</accession>
<dbReference type="PANTHER" id="PTHR46362">
    <property type="entry name" value="GEM-ASSOCIATED PROTEIN 5"/>
    <property type="match status" value="1"/>
</dbReference>
<name>A0ABQ7K246_9FUNG</name>
<feature type="region of interest" description="Disordered" evidence="4">
    <location>
        <begin position="488"/>
        <end position="518"/>
    </location>
</feature>
<dbReference type="InterPro" id="IPR015943">
    <property type="entry name" value="WD40/YVTN_repeat-like_dom_sf"/>
</dbReference>
<dbReference type="EMBL" id="JAAAIM010000337">
    <property type="protein sequence ID" value="KAG0289620.1"/>
    <property type="molecule type" value="Genomic_DNA"/>
</dbReference>
<dbReference type="Pfam" id="PF00400">
    <property type="entry name" value="WD40"/>
    <property type="match status" value="3"/>
</dbReference>
<dbReference type="Gene3D" id="2.130.10.10">
    <property type="entry name" value="YVTN repeat-like/Quinoprotein amine dehydrogenase"/>
    <property type="match status" value="2"/>
</dbReference>
<keyword evidence="2" id="KW-0677">Repeat</keyword>
<evidence type="ECO:0000256" key="3">
    <source>
        <dbReference type="PROSITE-ProRule" id="PRU00221"/>
    </source>
</evidence>
<feature type="repeat" description="WD" evidence="3">
    <location>
        <begin position="166"/>
        <end position="198"/>
    </location>
</feature>
<feature type="repeat" description="WD" evidence="3">
    <location>
        <begin position="849"/>
        <end position="891"/>
    </location>
</feature>
<dbReference type="SUPFAM" id="SSF63829">
    <property type="entry name" value="Calcium-dependent phosphotriesterase"/>
    <property type="match status" value="1"/>
</dbReference>
<reference evidence="6 7" key="1">
    <citation type="journal article" date="2020" name="Fungal Divers.">
        <title>Resolving the Mortierellaceae phylogeny through synthesis of multi-gene phylogenetics and phylogenomics.</title>
        <authorList>
            <person name="Vandepol N."/>
            <person name="Liber J."/>
            <person name="Desiro A."/>
            <person name="Na H."/>
            <person name="Kennedy M."/>
            <person name="Barry K."/>
            <person name="Grigoriev I.V."/>
            <person name="Miller A.N."/>
            <person name="O'Donnell K."/>
            <person name="Stajich J.E."/>
            <person name="Bonito G."/>
        </authorList>
    </citation>
    <scope>NUCLEOTIDE SEQUENCE [LARGE SCALE GENOMIC DNA]</scope>
    <source>
        <strain evidence="6 7">AD045</strain>
    </source>
</reference>
<feature type="region of interest" description="Disordered" evidence="4">
    <location>
        <begin position="984"/>
        <end position="1040"/>
    </location>
</feature>
<dbReference type="InterPro" id="IPR056421">
    <property type="entry name" value="TPR_GEMI5"/>
</dbReference>
<evidence type="ECO:0000313" key="7">
    <source>
        <dbReference type="Proteomes" id="UP001194696"/>
    </source>
</evidence>
<dbReference type="PANTHER" id="PTHR46362:SF1">
    <property type="entry name" value="GEM-ASSOCIATED PROTEIN 5"/>
    <property type="match status" value="1"/>
</dbReference>
<dbReference type="SUPFAM" id="SSF50978">
    <property type="entry name" value="WD40 repeat-like"/>
    <property type="match status" value="2"/>
</dbReference>
<evidence type="ECO:0000256" key="4">
    <source>
        <dbReference type="SAM" id="MobiDB-lite"/>
    </source>
</evidence>
<dbReference type="InterPro" id="IPR036322">
    <property type="entry name" value="WD40_repeat_dom_sf"/>
</dbReference>
<dbReference type="Proteomes" id="UP001194696">
    <property type="component" value="Unassembled WGS sequence"/>
</dbReference>
<dbReference type="PROSITE" id="PS00678">
    <property type="entry name" value="WD_REPEATS_1"/>
    <property type="match status" value="3"/>
</dbReference>
<evidence type="ECO:0000256" key="2">
    <source>
        <dbReference type="ARBA" id="ARBA00022737"/>
    </source>
</evidence>
<dbReference type="Pfam" id="PF23774">
    <property type="entry name" value="TPR_GEMI5"/>
    <property type="match status" value="1"/>
</dbReference>
<gene>
    <name evidence="6" type="primary">GEMIN5</name>
    <name evidence="6" type="ORF">BGZ96_006860</name>
</gene>
<keyword evidence="1 3" id="KW-0853">WD repeat</keyword>
<dbReference type="InterPro" id="IPR019775">
    <property type="entry name" value="WD40_repeat_CS"/>
</dbReference>
<evidence type="ECO:0000259" key="5">
    <source>
        <dbReference type="Pfam" id="PF23774"/>
    </source>
</evidence>
<dbReference type="PROSITE" id="PS50082">
    <property type="entry name" value="WD_REPEATS_2"/>
    <property type="match status" value="4"/>
</dbReference>